<dbReference type="OrthoDB" id="10018191at2759"/>
<name>A0A642UZ65_9ASCO</name>
<comment type="caution">
    <text evidence="2">The sequence shown here is derived from an EMBL/GenBank/DDBJ whole genome shotgun (WGS) entry which is preliminary data.</text>
</comment>
<accession>A0A642UZ65</accession>
<proteinExistence type="predicted"/>
<protein>
    <submittedName>
        <fullName evidence="2">Uncharacterized protein</fullName>
    </submittedName>
</protein>
<feature type="compositionally biased region" description="Low complexity" evidence="1">
    <location>
        <begin position="15"/>
        <end position="26"/>
    </location>
</feature>
<organism evidence="2 3">
    <name type="scientific">Trichomonascus ciferrii</name>
    <dbReference type="NCBI Taxonomy" id="44093"/>
    <lineage>
        <taxon>Eukaryota</taxon>
        <taxon>Fungi</taxon>
        <taxon>Dikarya</taxon>
        <taxon>Ascomycota</taxon>
        <taxon>Saccharomycotina</taxon>
        <taxon>Dipodascomycetes</taxon>
        <taxon>Dipodascales</taxon>
        <taxon>Trichomonascaceae</taxon>
        <taxon>Trichomonascus</taxon>
        <taxon>Trichomonascus ciferrii complex</taxon>
    </lineage>
</organism>
<dbReference type="EMBL" id="SWFS01000364">
    <property type="protein sequence ID" value="KAA8908439.1"/>
    <property type="molecule type" value="Genomic_DNA"/>
</dbReference>
<dbReference type="Proteomes" id="UP000761534">
    <property type="component" value="Unassembled WGS sequence"/>
</dbReference>
<feature type="region of interest" description="Disordered" evidence="1">
    <location>
        <begin position="1"/>
        <end position="45"/>
    </location>
</feature>
<sequence>MSSTGGFSTTAKAIEPSFSGEPPSGSDMQSPQPMGEQLSPLPVPGGLQNIWSETGNWVLEDSSQQDTLDFLPESSSDYPSIPPVLCLALGIVGAMFIKNKECSRYGRTLHNKLCYTFSGAILLVSDGNEGTIPILVSMLVTQIMPIYSSEPRKLHYAQQISGIFVSQSHRLKLFSDLENPGGGLAKWIRVEAGKRFAFGIFTES</sequence>
<dbReference type="AlphaFoldDB" id="A0A642UZ65"/>
<evidence type="ECO:0000256" key="1">
    <source>
        <dbReference type="SAM" id="MobiDB-lite"/>
    </source>
</evidence>
<dbReference type="VEuPathDB" id="FungiDB:TRICI_004777"/>
<evidence type="ECO:0000313" key="2">
    <source>
        <dbReference type="EMBL" id="KAA8908439.1"/>
    </source>
</evidence>
<feature type="compositionally biased region" description="Polar residues" evidence="1">
    <location>
        <begin position="1"/>
        <end position="11"/>
    </location>
</feature>
<evidence type="ECO:0000313" key="3">
    <source>
        <dbReference type="Proteomes" id="UP000761534"/>
    </source>
</evidence>
<gene>
    <name evidence="2" type="ORF">TRICI_004777</name>
</gene>
<keyword evidence="3" id="KW-1185">Reference proteome</keyword>
<reference evidence="2" key="1">
    <citation type="journal article" date="2019" name="G3 (Bethesda)">
        <title>Genome Assemblies of Two Rare Opportunistic Yeast Pathogens: Diutina rugosa (syn. Candida rugosa) and Trichomonascus ciferrii (syn. Candida ciferrii).</title>
        <authorList>
            <person name="Mixao V."/>
            <person name="Saus E."/>
            <person name="Hansen A.P."/>
            <person name="Lass-Florl C."/>
            <person name="Gabaldon T."/>
        </authorList>
    </citation>
    <scope>NUCLEOTIDE SEQUENCE</scope>
    <source>
        <strain evidence="2">CBS 4856</strain>
    </source>
</reference>